<dbReference type="EMBL" id="JAOPJF010000082">
    <property type="protein sequence ID" value="KAK1140472.1"/>
    <property type="molecule type" value="Genomic_DNA"/>
</dbReference>
<organism evidence="1 2">
    <name type="scientific">Aspergillus melleus</name>
    <dbReference type="NCBI Taxonomy" id="138277"/>
    <lineage>
        <taxon>Eukaryota</taxon>
        <taxon>Fungi</taxon>
        <taxon>Dikarya</taxon>
        <taxon>Ascomycota</taxon>
        <taxon>Pezizomycotina</taxon>
        <taxon>Eurotiomycetes</taxon>
        <taxon>Eurotiomycetidae</taxon>
        <taxon>Eurotiales</taxon>
        <taxon>Aspergillaceae</taxon>
        <taxon>Aspergillus</taxon>
        <taxon>Aspergillus subgen. Circumdati</taxon>
    </lineage>
</organism>
<accession>A0ACC3AS43</accession>
<name>A0ACC3AS43_9EURO</name>
<proteinExistence type="predicted"/>
<protein>
    <submittedName>
        <fullName evidence="1">Uncharacterized protein</fullName>
    </submittedName>
</protein>
<evidence type="ECO:0000313" key="2">
    <source>
        <dbReference type="Proteomes" id="UP001177260"/>
    </source>
</evidence>
<evidence type="ECO:0000313" key="1">
    <source>
        <dbReference type="EMBL" id="KAK1140472.1"/>
    </source>
</evidence>
<reference evidence="1 2" key="1">
    <citation type="journal article" date="2023" name="ACS Omega">
        <title>Identification of the Neoaspergillic Acid Biosynthesis Gene Cluster by Establishing an In Vitro CRISPR-Ribonucleoprotein Genetic System in Aspergillus melleus.</title>
        <authorList>
            <person name="Yuan B."/>
            <person name="Grau M.F."/>
            <person name="Murata R.M."/>
            <person name="Torok T."/>
            <person name="Venkateswaran K."/>
            <person name="Stajich J.E."/>
            <person name="Wang C.C.C."/>
        </authorList>
    </citation>
    <scope>NUCLEOTIDE SEQUENCE [LARGE SCALE GENOMIC DNA]</scope>
    <source>
        <strain evidence="1 2">IMV 1140</strain>
    </source>
</reference>
<comment type="caution">
    <text evidence="1">The sequence shown here is derived from an EMBL/GenBank/DDBJ whole genome shotgun (WGS) entry which is preliminary data.</text>
</comment>
<sequence>MSSEPELGGSYGRDFPRGSLLHQKVGQELEWGFFKYLFTGILWEKPDNGYGERQGLMKARDILLGKNVFVNVRILKDCDLGDEKVVALIDRANEAFDYEVDTFQQLYDTGHTPVVITSTRMLQDQGWENPGGYLHIYVMEEYPLLGLDDAFDYMSEADIPKLENDLYSLIGIFFRHKLAYYAVDFEYKYDPVRKILFAVSIENFHSVRDLDDLEAAESYFAGVLRNLRRVLEARAACALEARTRALASHSMFEGTVEHWEDINDAYPMTVFNTGS</sequence>
<keyword evidence="2" id="KW-1185">Reference proteome</keyword>
<dbReference type="Proteomes" id="UP001177260">
    <property type="component" value="Unassembled WGS sequence"/>
</dbReference>
<gene>
    <name evidence="1" type="ORF">N8T08_010316</name>
</gene>